<gene>
    <name evidence="1" type="ORF">LCGC14_2036990</name>
</gene>
<proteinExistence type="predicted"/>
<organism evidence="1">
    <name type="scientific">marine sediment metagenome</name>
    <dbReference type="NCBI Taxonomy" id="412755"/>
    <lineage>
        <taxon>unclassified sequences</taxon>
        <taxon>metagenomes</taxon>
        <taxon>ecological metagenomes</taxon>
    </lineage>
</organism>
<protein>
    <submittedName>
        <fullName evidence="1">Uncharacterized protein</fullName>
    </submittedName>
</protein>
<sequence>MKVFTTRILTNEKVALIPFEGEKDFKYLYSLIPT</sequence>
<reference evidence="1" key="1">
    <citation type="journal article" date="2015" name="Nature">
        <title>Complex archaea that bridge the gap between prokaryotes and eukaryotes.</title>
        <authorList>
            <person name="Spang A."/>
            <person name="Saw J.H."/>
            <person name="Jorgensen S.L."/>
            <person name="Zaremba-Niedzwiedzka K."/>
            <person name="Martijn J."/>
            <person name="Lind A.E."/>
            <person name="van Eijk R."/>
            <person name="Schleper C."/>
            <person name="Guy L."/>
            <person name="Ettema T.J."/>
        </authorList>
    </citation>
    <scope>NUCLEOTIDE SEQUENCE</scope>
</reference>
<dbReference type="EMBL" id="LAZR01023814">
    <property type="protein sequence ID" value="KKL77225.1"/>
    <property type="molecule type" value="Genomic_DNA"/>
</dbReference>
<evidence type="ECO:0000313" key="1">
    <source>
        <dbReference type="EMBL" id="KKL77225.1"/>
    </source>
</evidence>
<dbReference type="AlphaFoldDB" id="A0A0F9H6F8"/>
<comment type="caution">
    <text evidence="1">The sequence shown here is derived from an EMBL/GenBank/DDBJ whole genome shotgun (WGS) entry which is preliminary data.</text>
</comment>
<accession>A0A0F9H6F8</accession>
<feature type="non-terminal residue" evidence="1">
    <location>
        <position position="34"/>
    </location>
</feature>
<name>A0A0F9H6F8_9ZZZZ</name>